<keyword evidence="1" id="KW-1133">Transmembrane helix</keyword>
<name>A0A1G6PC66_9NOCA</name>
<proteinExistence type="predicted"/>
<keyword evidence="3" id="KW-1185">Reference proteome</keyword>
<protein>
    <submittedName>
        <fullName evidence="2">Uncharacterized protein</fullName>
    </submittedName>
</protein>
<dbReference type="STRING" id="168276.SAMN05444580_101853"/>
<accession>A0A1G6PC66</accession>
<dbReference type="RefSeq" id="WP_072842914.1">
    <property type="nucleotide sequence ID" value="NZ_FNAB01000001.1"/>
</dbReference>
<feature type="transmembrane region" description="Helical" evidence="1">
    <location>
        <begin position="89"/>
        <end position="108"/>
    </location>
</feature>
<evidence type="ECO:0000313" key="3">
    <source>
        <dbReference type="Proteomes" id="UP000199417"/>
    </source>
</evidence>
<organism evidence="2 3">
    <name type="scientific">Rhodococcus tukisamuensis</name>
    <dbReference type="NCBI Taxonomy" id="168276"/>
    <lineage>
        <taxon>Bacteria</taxon>
        <taxon>Bacillati</taxon>
        <taxon>Actinomycetota</taxon>
        <taxon>Actinomycetes</taxon>
        <taxon>Mycobacteriales</taxon>
        <taxon>Nocardiaceae</taxon>
        <taxon>Rhodococcus</taxon>
    </lineage>
</organism>
<sequence>MSGADGPPRARQRVVLADRHGARVVRTRVEVQEQTEVGEVMVRALVRAQLGLALRIAVLAAALLGLIPLLVLAFPALSGVAVFGIRLPWLVLGVAVYPMLYGVARLYCRLAERTEQEFVDLADD</sequence>
<evidence type="ECO:0000256" key="1">
    <source>
        <dbReference type="SAM" id="Phobius"/>
    </source>
</evidence>
<dbReference type="AlphaFoldDB" id="A0A1G6PC66"/>
<keyword evidence="1" id="KW-0812">Transmembrane</keyword>
<dbReference type="EMBL" id="FNAB01000001">
    <property type="protein sequence ID" value="SDC77598.1"/>
    <property type="molecule type" value="Genomic_DNA"/>
</dbReference>
<evidence type="ECO:0000313" key="2">
    <source>
        <dbReference type="EMBL" id="SDC77598.1"/>
    </source>
</evidence>
<feature type="transmembrane region" description="Helical" evidence="1">
    <location>
        <begin position="52"/>
        <end position="77"/>
    </location>
</feature>
<gene>
    <name evidence="2" type="ORF">SAMN05444580_101853</name>
</gene>
<dbReference type="Proteomes" id="UP000199417">
    <property type="component" value="Unassembled WGS sequence"/>
</dbReference>
<keyword evidence="1" id="KW-0472">Membrane</keyword>
<reference evidence="2 3" key="1">
    <citation type="submission" date="2016-10" db="EMBL/GenBank/DDBJ databases">
        <authorList>
            <person name="de Groot N.N."/>
        </authorList>
    </citation>
    <scope>NUCLEOTIDE SEQUENCE [LARGE SCALE GENOMIC DNA]</scope>
    <source>
        <strain evidence="2 3">JCM 11308</strain>
    </source>
</reference>